<evidence type="ECO:0000256" key="3">
    <source>
        <dbReference type="SAM" id="MobiDB-lite"/>
    </source>
</evidence>
<organism evidence="5 6">
    <name type="scientific">Protea cynaroides</name>
    <dbReference type="NCBI Taxonomy" id="273540"/>
    <lineage>
        <taxon>Eukaryota</taxon>
        <taxon>Viridiplantae</taxon>
        <taxon>Streptophyta</taxon>
        <taxon>Embryophyta</taxon>
        <taxon>Tracheophyta</taxon>
        <taxon>Spermatophyta</taxon>
        <taxon>Magnoliopsida</taxon>
        <taxon>Proteales</taxon>
        <taxon>Proteaceae</taxon>
        <taxon>Protea</taxon>
    </lineage>
</organism>
<keyword evidence="6" id="KW-1185">Reference proteome</keyword>
<dbReference type="OrthoDB" id="1736440at2759"/>
<sequence>MIRARPKSSSFNVHKIDSDKAVGNDLKEKKRNVSRSNESAESLKMPKRAAVTYFKERDARFVHMTSGAHDARPNRKLTDFSTHDAARNPLPFEMIEVDEMFISGTILPPEGSSDKDTDKDDNVVGRVDSDVRGNPNRHSYKERPRGMEIGDQWKEWSTMEEVMLVAVFVTGDAPEIFAPKIFSGAGRELSPTSV</sequence>
<dbReference type="AlphaFoldDB" id="A0A9Q0HDS9"/>
<dbReference type="Proteomes" id="UP001141806">
    <property type="component" value="Unassembled WGS sequence"/>
</dbReference>
<feature type="compositionally biased region" description="Basic and acidic residues" evidence="3">
    <location>
        <begin position="112"/>
        <end position="131"/>
    </location>
</feature>
<protein>
    <recommendedName>
        <fullName evidence="4">RFTS domain-containing protein</fullName>
    </recommendedName>
</protein>
<evidence type="ECO:0000313" key="6">
    <source>
        <dbReference type="Proteomes" id="UP001141806"/>
    </source>
</evidence>
<dbReference type="Pfam" id="PF12047">
    <property type="entry name" value="DNMT1-RFD"/>
    <property type="match status" value="1"/>
</dbReference>
<evidence type="ECO:0000256" key="1">
    <source>
        <dbReference type="ARBA" id="ARBA00004123"/>
    </source>
</evidence>
<feature type="region of interest" description="Disordered" evidence="3">
    <location>
        <begin position="105"/>
        <end position="144"/>
    </location>
</feature>
<feature type="compositionally biased region" description="Basic and acidic residues" evidence="3">
    <location>
        <begin position="14"/>
        <end position="28"/>
    </location>
</feature>
<dbReference type="InterPro" id="IPR022702">
    <property type="entry name" value="Cytosine_MeTrfase1_RFD"/>
</dbReference>
<keyword evidence="2" id="KW-0539">Nucleus</keyword>
<gene>
    <name evidence="5" type="ORF">NE237_023958</name>
</gene>
<comment type="caution">
    <text evidence="5">The sequence shown here is derived from an EMBL/GenBank/DDBJ whole genome shotgun (WGS) entry which is preliminary data.</text>
</comment>
<dbReference type="EMBL" id="JAMYWD010000008">
    <property type="protein sequence ID" value="KAJ4964019.1"/>
    <property type="molecule type" value="Genomic_DNA"/>
</dbReference>
<feature type="domain" description="RFTS" evidence="4">
    <location>
        <begin position="70"/>
        <end position="120"/>
    </location>
</feature>
<evidence type="ECO:0000256" key="2">
    <source>
        <dbReference type="ARBA" id="ARBA00023242"/>
    </source>
</evidence>
<comment type="subcellular location">
    <subcellularLocation>
        <location evidence="1">Nucleus</location>
    </subcellularLocation>
</comment>
<proteinExistence type="predicted"/>
<evidence type="ECO:0000259" key="4">
    <source>
        <dbReference type="Pfam" id="PF12047"/>
    </source>
</evidence>
<name>A0A9Q0HDS9_9MAGN</name>
<reference evidence="5" key="1">
    <citation type="journal article" date="2023" name="Plant J.">
        <title>The genome of the king protea, Protea cynaroides.</title>
        <authorList>
            <person name="Chang J."/>
            <person name="Duong T.A."/>
            <person name="Schoeman C."/>
            <person name="Ma X."/>
            <person name="Roodt D."/>
            <person name="Barker N."/>
            <person name="Li Z."/>
            <person name="Van de Peer Y."/>
            <person name="Mizrachi E."/>
        </authorList>
    </citation>
    <scope>NUCLEOTIDE SEQUENCE</scope>
    <source>
        <tissue evidence="5">Young leaves</tissue>
    </source>
</reference>
<accession>A0A9Q0HDS9</accession>
<feature type="region of interest" description="Disordered" evidence="3">
    <location>
        <begin position="1"/>
        <end position="44"/>
    </location>
</feature>
<dbReference type="GO" id="GO:0005634">
    <property type="term" value="C:nucleus"/>
    <property type="evidence" value="ECO:0007669"/>
    <property type="project" value="UniProtKB-SubCell"/>
</dbReference>
<evidence type="ECO:0000313" key="5">
    <source>
        <dbReference type="EMBL" id="KAJ4964019.1"/>
    </source>
</evidence>